<gene>
    <name evidence="2" type="ORF">C9374_011257</name>
</gene>
<keyword evidence="3" id="KW-1185">Reference proteome</keyword>
<name>A0AA88H3T2_NAELO</name>
<dbReference type="GeneID" id="68103711"/>
<organism evidence="2 3">
    <name type="scientific">Naegleria lovaniensis</name>
    <name type="common">Amoeba</name>
    <dbReference type="NCBI Taxonomy" id="51637"/>
    <lineage>
        <taxon>Eukaryota</taxon>
        <taxon>Discoba</taxon>
        <taxon>Heterolobosea</taxon>
        <taxon>Tetramitia</taxon>
        <taxon>Eutetramitia</taxon>
        <taxon>Vahlkampfiidae</taxon>
        <taxon>Naegleria</taxon>
    </lineage>
</organism>
<feature type="compositionally biased region" description="Polar residues" evidence="1">
    <location>
        <begin position="145"/>
        <end position="160"/>
    </location>
</feature>
<dbReference type="Proteomes" id="UP000816034">
    <property type="component" value="Unassembled WGS sequence"/>
</dbReference>
<accession>A0AA88H3T2</accession>
<evidence type="ECO:0000313" key="3">
    <source>
        <dbReference type="Proteomes" id="UP000816034"/>
    </source>
</evidence>
<evidence type="ECO:0000313" key="2">
    <source>
        <dbReference type="EMBL" id="KAG2392532.1"/>
    </source>
</evidence>
<protein>
    <submittedName>
        <fullName evidence="2">Uncharacterized protein</fullName>
    </submittedName>
</protein>
<feature type="region of interest" description="Disordered" evidence="1">
    <location>
        <begin position="123"/>
        <end position="160"/>
    </location>
</feature>
<proteinExistence type="predicted"/>
<dbReference type="AlphaFoldDB" id="A0AA88H3T2"/>
<sequence length="347" mass="39071">MLQLILITTNTGVIKFKKSLITDLDRDIFLRLSNLIVTLFVKSKREVDHKLSYFELNNRGVTIEENTQSKLLCILMHDITDGYEFAKLVAEELLDRFIATFRTPSSIPSKTLYSNSFKNPNAASNNSSLNNNNSISSNGLPNNNAKATSPQTLNNTGMNLFGSNQKSQLSSFDGEDSSASIDTAQQFKGNSDFSSMDQMTIDDWMEQQEYDFNNINVDEKIFEAKLAEIYLELVYPIIEHLDGVRGILNSWLIESGDEGILTTTKPQLEADLKFLVNNCDRLLNGEMQNLTIKGNGKNLQVVTVEHKCHLVVLLESNVQPEITGFAIEKAVFLLRKVYALRKNIKIQ</sequence>
<dbReference type="RefSeq" id="XP_044554426.1">
    <property type="nucleotide sequence ID" value="XM_044686892.1"/>
</dbReference>
<reference evidence="2 3" key="1">
    <citation type="journal article" date="2018" name="BMC Genomics">
        <title>The genome of Naegleria lovaniensis, the basis for a comparative approach to unravel pathogenicity factors of the human pathogenic amoeba N. fowleri.</title>
        <authorList>
            <person name="Liechti N."/>
            <person name="Schurch N."/>
            <person name="Bruggmann R."/>
            <person name="Wittwer M."/>
        </authorList>
    </citation>
    <scope>NUCLEOTIDE SEQUENCE [LARGE SCALE GENOMIC DNA]</scope>
    <source>
        <strain evidence="2 3">ATCC 30569</strain>
    </source>
</reference>
<evidence type="ECO:0000256" key="1">
    <source>
        <dbReference type="SAM" id="MobiDB-lite"/>
    </source>
</evidence>
<comment type="caution">
    <text evidence="2">The sequence shown here is derived from an EMBL/GenBank/DDBJ whole genome shotgun (WGS) entry which is preliminary data.</text>
</comment>
<feature type="compositionally biased region" description="Low complexity" evidence="1">
    <location>
        <begin position="123"/>
        <end position="144"/>
    </location>
</feature>
<dbReference type="EMBL" id="PYSW02000004">
    <property type="protein sequence ID" value="KAG2392532.1"/>
    <property type="molecule type" value="Genomic_DNA"/>
</dbReference>